<name>A0A1E5XJV7_9HYPH</name>
<dbReference type="PANTHER" id="PTHR46663:SF4">
    <property type="entry name" value="DIGUANYLATE CYCLASE DGCT-RELATED"/>
    <property type="match status" value="1"/>
</dbReference>
<protein>
    <recommendedName>
        <fullName evidence="2">GGDEF domain-containing protein</fullName>
    </recommendedName>
</protein>
<keyword evidence="1" id="KW-0812">Transmembrane</keyword>
<evidence type="ECO:0000313" key="3">
    <source>
        <dbReference type="EMBL" id="OEO28865.1"/>
    </source>
</evidence>
<dbReference type="AlphaFoldDB" id="A0A1E5XJV7"/>
<accession>A0A1E5XJV7</accession>
<proteinExistence type="predicted"/>
<dbReference type="Pfam" id="PF00990">
    <property type="entry name" value="GGDEF"/>
    <property type="match status" value="1"/>
</dbReference>
<dbReference type="SUPFAM" id="SSF55073">
    <property type="entry name" value="Nucleotide cyclase"/>
    <property type="match status" value="1"/>
</dbReference>
<reference evidence="3 4" key="1">
    <citation type="journal article" date="2015" name="Genome Announc.">
        <title>Genome Assemblies of Three Soil-Associated Devosia species: D. insulae, D. limi, and D. soli.</title>
        <authorList>
            <person name="Hassan Y.I."/>
            <person name="Lepp D."/>
            <person name="Zhou T."/>
        </authorList>
    </citation>
    <scope>NUCLEOTIDE SEQUENCE [LARGE SCALE GENOMIC DNA]</scope>
    <source>
        <strain evidence="3 4">DS-56</strain>
    </source>
</reference>
<dbReference type="Proteomes" id="UP000095463">
    <property type="component" value="Unassembled WGS sequence"/>
</dbReference>
<organism evidence="3 4">
    <name type="scientific">Devosia insulae DS-56</name>
    <dbReference type="NCBI Taxonomy" id="1116389"/>
    <lineage>
        <taxon>Bacteria</taxon>
        <taxon>Pseudomonadati</taxon>
        <taxon>Pseudomonadota</taxon>
        <taxon>Alphaproteobacteria</taxon>
        <taxon>Hyphomicrobiales</taxon>
        <taxon>Devosiaceae</taxon>
        <taxon>Devosia</taxon>
    </lineage>
</organism>
<feature type="domain" description="GGDEF" evidence="2">
    <location>
        <begin position="201"/>
        <end position="334"/>
    </location>
</feature>
<evidence type="ECO:0000259" key="2">
    <source>
        <dbReference type="PROSITE" id="PS50887"/>
    </source>
</evidence>
<sequence>MAQRDAGTLGSARGADDVAMAELDLPNPRRLLIISIVAIVLLGLSVVIAAGYSVLSINETAISAETERAQVALAVLLHDGQPDAAGASRLARDFVLTGARFGDAASMQPGEVAITVPGSETRLMWTPRRIGTELAQHLAPIRLLASALFLAGIAIVLNRLYRLARLLEARRRAAQELAARDALTGLYNRLGFDQRLGQTADGPALLYLDLDGFKHVNDSFGHGAGDDLLRIVADRLRGLARDGDCVARIGGDEFAFLRSPPTSRAELAELAADIGVALSEPVRLGATQIQIGASIGIAMGSEHGDDRARLVAAADAALYRAKALPGHAFVFADSPTISAAA</sequence>
<dbReference type="RefSeq" id="WP_069911860.1">
    <property type="nucleotide sequence ID" value="NZ_LAJE02000352.1"/>
</dbReference>
<comment type="caution">
    <text evidence="3">The sequence shown here is derived from an EMBL/GenBank/DDBJ whole genome shotgun (WGS) entry which is preliminary data.</text>
</comment>
<keyword evidence="1" id="KW-0472">Membrane</keyword>
<dbReference type="EMBL" id="LAJE02000352">
    <property type="protein sequence ID" value="OEO28865.1"/>
    <property type="molecule type" value="Genomic_DNA"/>
</dbReference>
<dbReference type="InterPro" id="IPR043128">
    <property type="entry name" value="Rev_trsase/Diguanyl_cyclase"/>
</dbReference>
<keyword evidence="4" id="KW-1185">Reference proteome</keyword>
<dbReference type="PANTHER" id="PTHR46663">
    <property type="entry name" value="DIGUANYLATE CYCLASE DGCT-RELATED"/>
    <property type="match status" value="1"/>
</dbReference>
<dbReference type="Gene3D" id="3.30.70.270">
    <property type="match status" value="1"/>
</dbReference>
<dbReference type="InterPro" id="IPR000160">
    <property type="entry name" value="GGDEF_dom"/>
</dbReference>
<feature type="transmembrane region" description="Helical" evidence="1">
    <location>
        <begin position="141"/>
        <end position="161"/>
    </location>
</feature>
<dbReference type="SMART" id="SM00267">
    <property type="entry name" value="GGDEF"/>
    <property type="match status" value="1"/>
</dbReference>
<evidence type="ECO:0000256" key="1">
    <source>
        <dbReference type="SAM" id="Phobius"/>
    </source>
</evidence>
<dbReference type="InterPro" id="IPR029787">
    <property type="entry name" value="Nucleotide_cyclase"/>
</dbReference>
<dbReference type="InterPro" id="IPR052163">
    <property type="entry name" value="DGC-Regulatory_Protein"/>
</dbReference>
<evidence type="ECO:0000313" key="4">
    <source>
        <dbReference type="Proteomes" id="UP000095463"/>
    </source>
</evidence>
<dbReference type="PROSITE" id="PS50887">
    <property type="entry name" value="GGDEF"/>
    <property type="match status" value="1"/>
</dbReference>
<feature type="transmembrane region" description="Helical" evidence="1">
    <location>
        <begin position="31"/>
        <end position="55"/>
    </location>
</feature>
<keyword evidence="1" id="KW-1133">Transmembrane helix</keyword>
<gene>
    <name evidence="3" type="ORF">VW23_002740</name>
</gene>
<dbReference type="CDD" id="cd01949">
    <property type="entry name" value="GGDEF"/>
    <property type="match status" value="1"/>
</dbReference>
<dbReference type="NCBIfam" id="TIGR00254">
    <property type="entry name" value="GGDEF"/>
    <property type="match status" value="1"/>
</dbReference>